<name>A0A1Y2MD34_EPING</name>
<keyword evidence="3" id="KW-1185">Reference proteome</keyword>
<evidence type="ECO:0000256" key="1">
    <source>
        <dbReference type="SAM" id="MobiDB-lite"/>
    </source>
</evidence>
<dbReference type="InParanoid" id="A0A1Y2MD34"/>
<accession>A0A1Y2MD34</accession>
<feature type="compositionally biased region" description="Basic residues" evidence="1">
    <location>
        <begin position="26"/>
        <end position="39"/>
    </location>
</feature>
<organism evidence="2 3">
    <name type="scientific">Epicoccum nigrum</name>
    <name type="common">Soil fungus</name>
    <name type="synonym">Epicoccum purpurascens</name>
    <dbReference type="NCBI Taxonomy" id="105696"/>
    <lineage>
        <taxon>Eukaryota</taxon>
        <taxon>Fungi</taxon>
        <taxon>Dikarya</taxon>
        <taxon>Ascomycota</taxon>
        <taxon>Pezizomycotina</taxon>
        <taxon>Dothideomycetes</taxon>
        <taxon>Pleosporomycetidae</taxon>
        <taxon>Pleosporales</taxon>
        <taxon>Pleosporineae</taxon>
        <taxon>Didymellaceae</taxon>
        <taxon>Epicoccum</taxon>
    </lineage>
</organism>
<protein>
    <submittedName>
        <fullName evidence="2">Uncharacterized protein</fullName>
    </submittedName>
</protein>
<dbReference type="Proteomes" id="UP000193240">
    <property type="component" value="Unassembled WGS sequence"/>
</dbReference>
<evidence type="ECO:0000313" key="3">
    <source>
        <dbReference type="Proteomes" id="UP000193240"/>
    </source>
</evidence>
<gene>
    <name evidence="2" type="ORF">B5807_00370</name>
</gene>
<reference evidence="2 3" key="1">
    <citation type="journal article" date="2017" name="Genome Announc.">
        <title>Genome sequence of the saprophytic ascomycete Epicoccum nigrum ICMP 19927 strain isolated from New Zealand.</title>
        <authorList>
            <person name="Fokin M."/>
            <person name="Fleetwood D."/>
            <person name="Weir B.S."/>
            <person name="Villas-Boas S.G."/>
        </authorList>
    </citation>
    <scope>NUCLEOTIDE SEQUENCE [LARGE SCALE GENOMIC DNA]</scope>
    <source>
        <strain evidence="2 3">ICMP 19927</strain>
    </source>
</reference>
<dbReference type="EMBL" id="KZ107838">
    <property type="protein sequence ID" value="OSS53881.1"/>
    <property type="molecule type" value="Genomic_DNA"/>
</dbReference>
<feature type="compositionally biased region" description="Basic and acidic residues" evidence="1">
    <location>
        <begin position="40"/>
        <end position="54"/>
    </location>
</feature>
<sequence length="85" mass="9741">MASTSTKMEEHMSICAQDPNSPVVKYKPRKLNRLLHPRSSKSDHAGRQDPEANKMRQNARNTEDASKQSWESRRSQDRKSSEASQ</sequence>
<dbReference type="AlphaFoldDB" id="A0A1Y2MD34"/>
<proteinExistence type="predicted"/>
<evidence type="ECO:0000313" key="2">
    <source>
        <dbReference type="EMBL" id="OSS53881.1"/>
    </source>
</evidence>
<feature type="region of interest" description="Disordered" evidence="1">
    <location>
        <begin position="1"/>
        <end position="85"/>
    </location>
</feature>
<feature type="compositionally biased region" description="Basic and acidic residues" evidence="1">
    <location>
        <begin position="61"/>
        <end position="85"/>
    </location>
</feature>